<organism evidence="2 3">
    <name type="scientific">Paractinoplanes brasiliensis</name>
    <dbReference type="NCBI Taxonomy" id="52695"/>
    <lineage>
        <taxon>Bacteria</taxon>
        <taxon>Bacillati</taxon>
        <taxon>Actinomycetota</taxon>
        <taxon>Actinomycetes</taxon>
        <taxon>Micromonosporales</taxon>
        <taxon>Micromonosporaceae</taxon>
        <taxon>Paractinoplanes</taxon>
    </lineage>
</organism>
<accession>A0A4R6JUS4</accession>
<evidence type="ECO:0000313" key="2">
    <source>
        <dbReference type="EMBL" id="TDO39572.1"/>
    </source>
</evidence>
<feature type="domain" description="DUF6457" evidence="1">
    <location>
        <begin position="2"/>
        <end position="76"/>
    </location>
</feature>
<dbReference type="RefSeq" id="WP_133873878.1">
    <property type="nucleotide sequence ID" value="NZ_BOMD01000054.1"/>
</dbReference>
<dbReference type="OrthoDB" id="4735656at2"/>
<proteinExistence type="predicted"/>
<protein>
    <recommendedName>
        <fullName evidence="1">DUF6457 domain-containing protein</fullName>
    </recommendedName>
</protein>
<dbReference type="AlphaFoldDB" id="A0A4R6JUS4"/>
<name>A0A4R6JUS4_9ACTN</name>
<dbReference type="Pfam" id="PF20058">
    <property type="entry name" value="DUF6457"/>
    <property type="match status" value="1"/>
</dbReference>
<evidence type="ECO:0000313" key="3">
    <source>
        <dbReference type="Proteomes" id="UP000294901"/>
    </source>
</evidence>
<sequence length="90" mass="9269">MNELDAWLAAAAREAGIDPADIPVKTVLDLARDIAHGVVRPGAPVTAYVLGLAVGRGADPSVLAEKLTELAFQWPPTAPASVEGDESPTP</sequence>
<dbReference type="EMBL" id="SNWR01000001">
    <property type="protein sequence ID" value="TDO39572.1"/>
    <property type="molecule type" value="Genomic_DNA"/>
</dbReference>
<dbReference type="Proteomes" id="UP000294901">
    <property type="component" value="Unassembled WGS sequence"/>
</dbReference>
<evidence type="ECO:0000259" key="1">
    <source>
        <dbReference type="Pfam" id="PF20058"/>
    </source>
</evidence>
<gene>
    <name evidence="2" type="ORF">C8E87_3263</name>
</gene>
<dbReference type="InterPro" id="IPR045598">
    <property type="entry name" value="DUF6457"/>
</dbReference>
<keyword evidence="3" id="KW-1185">Reference proteome</keyword>
<comment type="caution">
    <text evidence="2">The sequence shown here is derived from an EMBL/GenBank/DDBJ whole genome shotgun (WGS) entry which is preliminary data.</text>
</comment>
<reference evidence="2 3" key="1">
    <citation type="submission" date="2019-03" db="EMBL/GenBank/DDBJ databases">
        <title>Sequencing the genomes of 1000 actinobacteria strains.</title>
        <authorList>
            <person name="Klenk H.-P."/>
        </authorList>
    </citation>
    <scope>NUCLEOTIDE SEQUENCE [LARGE SCALE GENOMIC DNA]</scope>
    <source>
        <strain evidence="2 3">DSM 43805</strain>
    </source>
</reference>